<organism evidence="2 3">
    <name type="scientific">Didymosphaeria variabile</name>
    <dbReference type="NCBI Taxonomy" id="1932322"/>
    <lineage>
        <taxon>Eukaryota</taxon>
        <taxon>Fungi</taxon>
        <taxon>Dikarya</taxon>
        <taxon>Ascomycota</taxon>
        <taxon>Pezizomycotina</taxon>
        <taxon>Dothideomycetes</taxon>
        <taxon>Pleosporomycetidae</taxon>
        <taxon>Pleosporales</taxon>
        <taxon>Massarineae</taxon>
        <taxon>Didymosphaeriaceae</taxon>
        <taxon>Didymosphaeria</taxon>
    </lineage>
</organism>
<accession>A0A9W8XHB8</accession>
<evidence type="ECO:0000313" key="2">
    <source>
        <dbReference type="EMBL" id="KAJ4350388.1"/>
    </source>
</evidence>
<evidence type="ECO:0000256" key="1">
    <source>
        <dbReference type="SAM" id="Phobius"/>
    </source>
</evidence>
<reference evidence="2" key="1">
    <citation type="submission" date="2022-10" db="EMBL/GenBank/DDBJ databases">
        <title>Tapping the CABI collections for fungal endophytes: first genome assemblies for Collariella, Neodidymelliopsis, Ascochyta clinopodiicola, Didymella pomorum, Didymosphaeria variabile, Neocosmospora piperis and Neocucurbitaria cava.</title>
        <authorList>
            <person name="Hill R."/>
        </authorList>
    </citation>
    <scope>NUCLEOTIDE SEQUENCE</scope>
    <source>
        <strain evidence="2">IMI 356815</strain>
    </source>
</reference>
<dbReference type="RefSeq" id="XP_056069318.1">
    <property type="nucleotide sequence ID" value="XM_056217762.1"/>
</dbReference>
<dbReference type="PANTHER" id="PTHR24305:SF85">
    <property type="entry name" value="P450, PUTATIVE (EUROFUNG)-RELATED"/>
    <property type="match status" value="1"/>
</dbReference>
<feature type="transmembrane region" description="Helical" evidence="1">
    <location>
        <begin position="17"/>
        <end position="36"/>
    </location>
</feature>
<dbReference type="GO" id="GO:0020037">
    <property type="term" value="F:heme binding"/>
    <property type="evidence" value="ECO:0007669"/>
    <property type="project" value="InterPro"/>
</dbReference>
<dbReference type="Pfam" id="PF00067">
    <property type="entry name" value="p450"/>
    <property type="match status" value="1"/>
</dbReference>
<gene>
    <name evidence="2" type="ORF">N0V89_009009</name>
</gene>
<dbReference type="GO" id="GO:0016705">
    <property type="term" value="F:oxidoreductase activity, acting on paired donors, with incorporation or reduction of molecular oxygen"/>
    <property type="evidence" value="ECO:0007669"/>
    <property type="project" value="InterPro"/>
</dbReference>
<name>A0A9W8XHB8_9PLEO</name>
<dbReference type="GeneID" id="80912539"/>
<keyword evidence="1" id="KW-1133">Transmembrane helix</keyword>
<dbReference type="SUPFAM" id="SSF48264">
    <property type="entry name" value="Cytochrome P450"/>
    <property type="match status" value="1"/>
</dbReference>
<dbReference type="InterPro" id="IPR050121">
    <property type="entry name" value="Cytochrome_P450_monoxygenase"/>
</dbReference>
<keyword evidence="1" id="KW-0472">Membrane</keyword>
<dbReference type="Proteomes" id="UP001140513">
    <property type="component" value="Unassembled WGS sequence"/>
</dbReference>
<comment type="caution">
    <text evidence="2">The sequence shown here is derived from an EMBL/GenBank/DDBJ whole genome shotgun (WGS) entry which is preliminary data.</text>
</comment>
<protein>
    <recommendedName>
        <fullName evidence="4">Cytochrome P450</fullName>
    </recommendedName>
</protein>
<evidence type="ECO:0008006" key="4">
    <source>
        <dbReference type="Google" id="ProtNLM"/>
    </source>
</evidence>
<keyword evidence="1" id="KW-0812">Transmembrane</keyword>
<dbReference type="PANTHER" id="PTHR24305">
    <property type="entry name" value="CYTOCHROME P450"/>
    <property type="match status" value="1"/>
</dbReference>
<dbReference type="InterPro" id="IPR001128">
    <property type="entry name" value="Cyt_P450"/>
</dbReference>
<dbReference type="Gene3D" id="1.10.630.10">
    <property type="entry name" value="Cytochrome P450"/>
    <property type="match status" value="1"/>
</dbReference>
<keyword evidence="3" id="KW-1185">Reference proteome</keyword>
<dbReference type="EMBL" id="JAPEUX010000006">
    <property type="protein sequence ID" value="KAJ4350388.1"/>
    <property type="molecule type" value="Genomic_DNA"/>
</dbReference>
<dbReference type="AlphaFoldDB" id="A0A9W8XHB8"/>
<proteinExistence type="predicted"/>
<dbReference type="OrthoDB" id="3934656at2759"/>
<evidence type="ECO:0000313" key="3">
    <source>
        <dbReference type="Proteomes" id="UP001140513"/>
    </source>
</evidence>
<sequence>MSSAAETPHLLASLTPLNILLFAISLPILSFTYQIIHYRFFHPLADFPGPFWASVTRLWIAYHNILGDECELELALHKKYGPVLRITPTLLLVSDATKLPEVYSRQANKSNHYITGSFGEQESLFNMKEHKVHAHFRKIAAGPYAFSNIKKMEPLVDLRIAQWLARLAGLFAEKNQEFDFAPWAVYMAYDIISEIGFGAPFGFIESGTDVGGLIQGFHDGLLPFGLMARLWPFTNFIKKTPLGKYLVAKPTDNSGIGTLMRFRDTLLSQRLKDVQEGKIERVDLLQTFIDARDDAGNPLSIEYIKAEILLVLLAGADTTGTAFQAMMAYIMGNPTVYTKLMTEIDTCSEKGVLSEMPQYDEVLTHCPYYVACVKESMR</sequence>
<dbReference type="GO" id="GO:0005506">
    <property type="term" value="F:iron ion binding"/>
    <property type="evidence" value="ECO:0007669"/>
    <property type="project" value="InterPro"/>
</dbReference>
<dbReference type="GO" id="GO:0004497">
    <property type="term" value="F:monooxygenase activity"/>
    <property type="evidence" value="ECO:0007669"/>
    <property type="project" value="InterPro"/>
</dbReference>
<dbReference type="InterPro" id="IPR036396">
    <property type="entry name" value="Cyt_P450_sf"/>
</dbReference>